<evidence type="ECO:0000313" key="2">
    <source>
        <dbReference type="Proteomes" id="UP001279410"/>
    </source>
</evidence>
<dbReference type="InterPro" id="IPR052274">
    <property type="entry name" value="Krueppel_C2H2_Zn-finger"/>
</dbReference>
<proteinExistence type="predicted"/>
<dbReference type="PANTHER" id="PTHR22979">
    <property type="entry name" value="ZINC FINGER PROTEIN-RELATED"/>
    <property type="match status" value="1"/>
</dbReference>
<dbReference type="SUPFAM" id="SSF57667">
    <property type="entry name" value="beta-beta-alpha zinc fingers"/>
    <property type="match status" value="1"/>
</dbReference>
<dbReference type="InterPro" id="IPR036236">
    <property type="entry name" value="Znf_C2H2_sf"/>
</dbReference>
<dbReference type="Proteomes" id="UP001279410">
    <property type="component" value="Unassembled WGS sequence"/>
</dbReference>
<protein>
    <submittedName>
        <fullName evidence="1">Zinc finger protein 512B isoform X1</fullName>
    </submittedName>
</protein>
<reference evidence="1" key="1">
    <citation type="submission" date="2022-08" db="EMBL/GenBank/DDBJ databases">
        <title>Genome sequencing of akame (Lates japonicus).</title>
        <authorList>
            <person name="Hashiguchi Y."/>
            <person name="Takahashi H."/>
        </authorList>
    </citation>
    <scope>NUCLEOTIDE SEQUENCE</scope>
    <source>
        <strain evidence="1">Kochi</strain>
    </source>
</reference>
<keyword evidence="2" id="KW-1185">Reference proteome</keyword>
<comment type="caution">
    <text evidence="1">The sequence shown here is derived from an EMBL/GenBank/DDBJ whole genome shotgun (WGS) entry which is preliminary data.</text>
</comment>
<dbReference type="PANTHER" id="PTHR22979:SF3">
    <property type="entry name" value="ZINC FINGER PROTEIN 512B"/>
    <property type="match status" value="1"/>
</dbReference>
<sequence>MDIPRSLSEPRQVLKTTTNTVRCVMSQQSGRGKVGPKAEVQELRSIPVHMIVQWKEEFKRRSRVKCPCSGCWLEFPSIYGVKYHYQRCQGGGSLNPLLCLCFYPFTIAEKLVAAVPTVVVICTKVRLQEKHKQTTRTVTVGWMSLGGWAVCSFAFHGRGDGPLSVFFKVKKRPTKCPHALSEQGLA</sequence>
<name>A0AAD3M2T9_LATJO</name>
<accession>A0AAD3M2T9</accession>
<dbReference type="EMBL" id="BRZM01000001">
    <property type="protein sequence ID" value="GLD46224.1"/>
    <property type="molecule type" value="Genomic_DNA"/>
</dbReference>
<gene>
    <name evidence="1" type="ORF">AKAME5_000061600</name>
</gene>
<evidence type="ECO:0000313" key="1">
    <source>
        <dbReference type="EMBL" id="GLD46224.1"/>
    </source>
</evidence>
<dbReference type="AlphaFoldDB" id="A0AAD3M2T9"/>
<organism evidence="1 2">
    <name type="scientific">Lates japonicus</name>
    <name type="common">Japanese lates</name>
    <dbReference type="NCBI Taxonomy" id="270547"/>
    <lineage>
        <taxon>Eukaryota</taxon>
        <taxon>Metazoa</taxon>
        <taxon>Chordata</taxon>
        <taxon>Craniata</taxon>
        <taxon>Vertebrata</taxon>
        <taxon>Euteleostomi</taxon>
        <taxon>Actinopterygii</taxon>
        <taxon>Neopterygii</taxon>
        <taxon>Teleostei</taxon>
        <taxon>Neoteleostei</taxon>
        <taxon>Acanthomorphata</taxon>
        <taxon>Carangaria</taxon>
        <taxon>Carangaria incertae sedis</taxon>
        <taxon>Centropomidae</taxon>
        <taxon>Lates</taxon>
    </lineage>
</organism>